<dbReference type="EMBL" id="QXGA01011892">
    <property type="protein sequence ID" value="KAE9054074.1"/>
    <property type="molecule type" value="Genomic_DNA"/>
</dbReference>
<organism evidence="1 2">
    <name type="scientific">Phytophthora fragariae</name>
    <dbReference type="NCBI Taxonomy" id="53985"/>
    <lineage>
        <taxon>Eukaryota</taxon>
        <taxon>Sar</taxon>
        <taxon>Stramenopiles</taxon>
        <taxon>Oomycota</taxon>
        <taxon>Peronosporomycetes</taxon>
        <taxon>Peronosporales</taxon>
        <taxon>Peronosporaceae</taxon>
        <taxon>Phytophthora</taxon>
    </lineage>
</organism>
<accession>A0A6A3P698</accession>
<dbReference type="AlphaFoldDB" id="A0A6A3P698"/>
<reference evidence="1 2" key="1">
    <citation type="submission" date="2018-08" db="EMBL/GenBank/DDBJ databases">
        <title>Genomic investigation of the strawberry pathogen Phytophthora fragariae indicates pathogenicity is determined by transcriptional variation in three key races.</title>
        <authorList>
            <person name="Adams T.M."/>
            <person name="Armitage A.D."/>
            <person name="Sobczyk M.K."/>
            <person name="Bates H.J."/>
            <person name="Dunwell J.M."/>
            <person name="Nellist C.F."/>
            <person name="Harrison R.J."/>
        </authorList>
    </citation>
    <scope>NUCLEOTIDE SEQUENCE [LARGE SCALE GENOMIC DNA]</scope>
    <source>
        <strain evidence="1 2">NOV-5</strain>
    </source>
</reference>
<name>A0A6A3P698_9STRA</name>
<evidence type="ECO:0000313" key="1">
    <source>
        <dbReference type="EMBL" id="KAE9054074.1"/>
    </source>
</evidence>
<protein>
    <submittedName>
        <fullName evidence="1">Uncharacterized protein</fullName>
    </submittedName>
</protein>
<comment type="caution">
    <text evidence="1">The sequence shown here is derived from an EMBL/GenBank/DDBJ whole genome shotgun (WGS) entry which is preliminary data.</text>
</comment>
<proteinExistence type="predicted"/>
<gene>
    <name evidence="1" type="ORF">PF006_g33354</name>
</gene>
<sequence>MLANRVELARRRALLAQTHTDARTVVNSKDVVAVQGGSSILDPCHRLPKARPQEHQK</sequence>
<evidence type="ECO:0000313" key="2">
    <source>
        <dbReference type="Proteomes" id="UP000440732"/>
    </source>
</evidence>
<dbReference type="Proteomes" id="UP000440732">
    <property type="component" value="Unassembled WGS sequence"/>
</dbReference>